<organism evidence="2 3">
    <name type="scientific">Sphingomonas taxi</name>
    <dbReference type="NCBI Taxonomy" id="1549858"/>
    <lineage>
        <taxon>Bacteria</taxon>
        <taxon>Pseudomonadati</taxon>
        <taxon>Pseudomonadota</taxon>
        <taxon>Alphaproteobacteria</taxon>
        <taxon>Sphingomonadales</taxon>
        <taxon>Sphingomonadaceae</taxon>
        <taxon>Sphingomonas</taxon>
    </lineage>
</organism>
<accession>A0A2W5NXL3</accession>
<dbReference type="EMBL" id="QFQI01000019">
    <property type="protein sequence ID" value="PZQ58312.1"/>
    <property type="molecule type" value="Genomic_DNA"/>
</dbReference>
<reference evidence="2 3" key="1">
    <citation type="submission" date="2017-08" db="EMBL/GenBank/DDBJ databases">
        <title>Infants hospitalized years apart are colonized by the same room-sourced microbial strains.</title>
        <authorList>
            <person name="Brooks B."/>
            <person name="Olm M.R."/>
            <person name="Firek B.A."/>
            <person name="Baker R."/>
            <person name="Thomas B.C."/>
            <person name="Morowitz M.J."/>
            <person name="Banfield J.F."/>
        </authorList>
    </citation>
    <scope>NUCLEOTIDE SEQUENCE [LARGE SCALE GENOMIC DNA]</scope>
    <source>
        <strain evidence="2">S2_005_001_R1_22</strain>
    </source>
</reference>
<evidence type="ECO:0000313" key="3">
    <source>
        <dbReference type="Proteomes" id="UP000249229"/>
    </source>
</evidence>
<keyword evidence="1" id="KW-0812">Transmembrane</keyword>
<sequence length="131" mass="13903">MTGWEKVGALTALYVVGMVWANWAMVRRVRGAVATRAAWTAGDFDAAFADGDPRVAPAVRAALAPWYGAGVVPRPEDTLARFLKMDRGEIDDLVADAAARAGLPPRGPALPDLPDVAAVVRHLHHRASGKP</sequence>
<protein>
    <submittedName>
        <fullName evidence="2">Uncharacterized protein</fullName>
    </submittedName>
</protein>
<gene>
    <name evidence="2" type="ORF">DI544_14650</name>
</gene>
<dbReference type="Proteomes" id="UP000249229">
    <property type="component" value="Unassembled WGS sequence"/>
</dbReference>
<comment type="caution">
    <text evidence="2">The sequence shown here is derived from an EMBL/GenBank/DDBJ whole genome shotgun (WGS) entry which is preliminary data.</text>
</comment>
<proteinExistence type="predicted"/>
<keyword evidence="1" id="KW-1133">Transmembrane helix</keyword>
<dbReference type="AlphaFoldDB" id="A0A2W5NXL3"/>
<evidence type="ECO:0000313" key="2">
    <source>
        <dbReference type="EMBL" id="PZQ58312.1"/>
    </source>
</evidence>
<name>A0A2W5NXL3_9SPHN</name>
<keyword evidence="1" id="KW-0472">Membrane</keyword>
<evidence type="ECO:0000256" key="1">
    <source>
        <dbReference type="SAM" id="Phobius"/>
    </source>
</evidence>
<feature type="transmembrane region" description="Helical" evidence="1">
    <location>
        <begin position="6"/>
        <end position="26"/>
    </location>
</feature>